<keyword evidence="6" id="KW-1185">Reference proteome</keyword>
<evidence type="ECO:0000259" key="4">
    <source>
        <dbReference type="Pfam" id="PF10181"/>
    </source>
</evidence>
<dbReference type="UniPathway" id="UPA00196"/>
<evidence type="ECO:0000313" key="5">
    <source>
        <dbReference type="EMBL" id="RZF40769.1"/>
    </source>
</evidence>
<feature type="domain" description="Phosphatidylinositol N-acetylglucosaminyltransferase subunit H conserved" evidence="4">
    <location>
        <begin position="140"/>
        <end position="206"/>
    </location>
</feature>
<name>A0A482X4H4_LAOST</name>
<dbReference type="Proteomes" id="UP000291343">
    <property type="component" value="Unassembled WGS sequence"/>
</dbReference>
<keyword evidence="3" id="KW-0812">Transmembrane</keyword>
<dbReference type="InterPro" id="IPR019328">
    <property type="entry name" value="PIGH-H_dom"/>
</dbReference>
<evidence type="ECO:0000256" key="3">
    <source>
        <dbReference type="SAM" id="Phobius"/>
    </source>
</evidence>
<feature type="transmembrane region" description="Helical" evidence="3">
    <location>
        <begin position="81"/>
        <end position="103"/>
    </location>
</feature>
<dbReference type="GO" id="GO:0006506">
    <property type="term" value="P:GPI anchor biosynthetic process"/>
    <property type="evidence" value="ECO:0007669"/>
    <property type="project" value="UniProtKB-UniPathway"/>
</dbReference>
<keyword evidence="3" id="KW-1133">Transmembrane helix</keyword>
<evidence type="ECO:0000313" key="6">
    <source>
        <dbReference type="Proteomes" id="UP000291343"/>
    </source>
</evidence>
<comment type="pathway">
    <text evidence="1">Glycolipid biosynthesis; glycosylphosphatidylinositol-anchor biosynthesis.</text>
</comment>
<dbReference type="EMBL" id="QKKF02017666">
    <property type="protein sequence ID" value="RZF40769.1"/>
    <property type="molecule type" value="Genomic_DNA"/>
</dbReference>
<dbReference type="InParanoid" id="A0A482X4H4"/>
<sequence>MSIITSTSDTSAPNTHGVFTDSRKTTSYSLPNFCDQMTFISKVVISAMPGLHNFRFKTRNFKENTRSEQYLEFSVEKRRSVTMWLSSFSMLLLFSLVVGNYIFKLFLPGHEIIQNHTSFFFSVLVVILFLTMYYEIVSETLLVAVPLGVQFITSYNFGQRNIMFLPWNSIRDVLIVEVITGQRVLFYLALIIESSNEESKLLMLFQNTKPRLSYLEEIYTPVQKLIETNRRKKLECSD</sequence>
<protein>
    <recommendedName>
        <fullName evidence="4">Phosphatidylinositol N-acetylglucosaminyltransferase subunit H conserved domain-containing protein</fullName>
    </recommendedName>
</protein>
<evidence type="ECO:0000256" key="1">
    <source>
        <dbReference type="ARBA" id="ARBA00004687"/>
    </source>
</evidence>
<dbReference type="GO" id="GO:0000506">
    <property type="term" value="C:glycosylphosphatidylinositol-N-acetylglucosaminyltransferase (GPI-GnT) complex"/>
    <property type="evidence" value="ECO:0007669"/>
    <property type="project" value="InterPro"/>
</dbReference>
<dbReference type="AlphaFoldDB" id="A0A482X4H4"/>
<dbReference type="PANTHER" id="PTHR15231">
    <property type="entry name" value="PHOSPHATIDYLINOSITOL N-ACETYLGLUCOSAMINYLTRANSFERASE SUBUNIT H"/>
    <property type="match status" value="1"/>
</dbReference>
<dbReference type="InterPro" id="IPR044215">
    <property type="entry name" value="PIG-H"/>
</dbReference>
<comment type="similarity">
    <text evidence="2">Belongs to the PIGH family.</text>
</comment>
<dbReference type="PANTHER" id="PTHR15231:SF1">
    <property type="entry name" value="PHOSPHATIDYLINOSITOL N-ACETYLGLUCOSAMINYLTRANSFERASE SUBUNIT H"/>
    <property type="match status" value="1"/>
</dbReference>
<dbReference type="OrthoDB" id="6256716at2759"/>
<evidence type="ECO:0000256" key="2">
    <source>
        <dbReference type="ARBA" id="ARBA00009610"/>
    </source>
</evidence>
<proteinExistence type="inferred from homology"/>
<gene>
    <name evidence="5" type="ORF">LSTR_LSTR011286</name>
</gene>
<dbReference type="Pfam" id="PF10181">
    <property type="entry name" value="PIG-H"/>
    <property type="match status" value="1"/>
</dbReference>
<organism evidence="5 6">
    <name type="scientific">Laodelphax striatellus</name>
    <name type="common">Small brown planthopper</name>
    <name type="synonym">Delphax striatella</name>
    <dbReference type="NCBI Taxonomy" id="195883"/>
    <lineage>
        <taxon>Eukaryota</taxon>
        <taxon>Metazoa</taxon>
        <taxon>Ecdysozoa</taxon>
        <taxon>Arthropoda</taxon>
        <taxon>Hexapoda</taxon>
        <taxon>Insecta</taxon>
        <taxon>Pterygota</taxon>
        <taxon>Neoptera</taxon>
        <taxon>Paraneoptera</taxon>
        <taxon>Hemiptera</taxon>
        <taxon>Auchenorrhyncha</taxon>
        <taxon>Fulgoroidea</taxon>
        <taxon>Delphacidae</taxon>
        <taxon>Criomorphinae</taxon>
        <taxon>Laodelphax</taxon>
    </lineage>
</organism>
<comment type="caution">
    <text evidence="5">The sequence shown here is derived from an EMBL/GenBank/DDBJ whole genome shotgun (WGS) entry which is preliminary data.</text>
</comment>
<keyword evidence="3" id="KW-0472">Membrane</keyword>
<accession>A0A482X4H4</accession>
<dbReference type="STRING" id="195883.A0A482X4H4"/>
<feature type="transmembrane region" description="Helical" evidence="3">
    <location>
        <begin position="115"/>
        <end position="134"/>
    </location>
</feature>
<reference evidence="5 6" key="1">
    <citation type="journal article" date="2017" name="Gigascience">
        <title>Genome sequence of the small brown planthopper, Laodelphax striatellus.</title>
        <authorList>
            <person name="Zhu J."/>
            <person name="Jiang F."/>
            <person name="Wang X."/>
            <person name="Yang P."/>
            <person name="Bao Y."/>
            <person name="Zhao W."/>
            <person name="Wang W."/>
            <person name="Lu H."/>
            <person name="Wang Q."/>
            <person name="Cui N."/>
            <person name="Li J."/>
            <person name="Chen X."/>
            <person name="Luo L."/>
            <person name="Yu J."/>
            <person name="Kang L."/>
            <person name="Cui F."/>
        </authorList>
    </citation>
    <scope>NUCLEOTIDE SEQUENCE [LARGE SCALE GENOMIC DNA]</scope>
    <source>
        <strain evidence="5">Lst14</strain>
    </source>
</reference>